<keyword evidence="5" id="KW-0547">Nucleotide-binding</keyword>
<dbReference type="Gene3D" id="3.30.450.20">
    <property type="entry name" value="PAS domain"/>
    <property type="match status" value="1"/>
</dbReference>
<name>A0A1M6GDZ3_9BACT</name>
<protein>
    <recommendedName>
        <fullName evidence="2">histidine kinase</fullName>
        <ecNumber evidence="2">2.7.13.3</ecNumber>
    </recommendedName>
</protein>
<dbReference type="InterPro" id="IPR003661">
    <property type="entry name" value="HisK_dim/P_dom"/>
</dbReference>
<keyword evidence="9" id="KW-1133">Transmembrane helix</keyword>
<evidence type="ECO:0000256" key="3">
    <source>
        <dbReference type="ARBA" id="ARBA00022553"/>
    </source>
</evidence>
<evidence type="ECO:0000313" key="12">
    <source>
        <dbReference type="Proteomes" id="UP000183994"/>
    </source>
</evidence>
<dbReference type="PANTHER" id="PTHR43065:SF46">
    <property type="entry name" value="C4-DICARBOXYLATE TRANSPORT SENSOR PROTEIN DCTB"/>
    <property type="match status" value="1"/>
</dbReference>
<evidence type="ECO:0000259" key="10">
    <source>
        <dbReference type="PROSITE" id="PS50109"/>
    </source>
</evidence>
<dbReference type="PANTHER" id="PTHR43065">
    <property type="entry name" value="SENSOR HISTIDINE KINASE"/>
    <property type="match status" value="1"/>
</dbReference>
<dbReference type="SMART" id="SM00387">
    <property type="entry name" value="HATPase_c"/>
    <property type="match status" value="1"/>
</dbReference>
<dbReference type="GO" id="GO:0005524">
    <property type="term" value="F:ATP binding"/>
    <property type="evidence" value="ECO:0007669"/>
    <property type="project" value="UniProtKB-KW"/>
</dbReference>
<feature type="transmembrane region" description="Helical" evidence="9">
    <location>
        <begin position="300"/>
        <end position="322"/>
    </location>
</feature>
<dbReference type="SUPFAM" id="SSF55874">
    <property type="entry name" value="ATPase domain of HSP90 chaperone/DNA topoisomerase II/histidine kinase"/>
    <property type="match status" value="1"/>
</dbReference>
<keyword evidence="7" id="KW-0067">ATP-binding</keyword>
<dbReference type="Gene3D" id="3.30.565.10">
    <property type="entry name" value="Histidine kinase-like ATPase, C-terminal domain"/>
    <property type="match status" value="1"/>
</dbReference>
<keyword evidence="4" id="KW-0808">Transferase</keyword>
<dbReference type="Proteomes" id="UP000183994">
    <property type="component" value="Unassembled WGS sequence"/>
</dbReference>
<proteinExistence type="predicted"/>
<evidence type="ECO:0000256" key="9">
    <source>
        <dbReference type="SAM" id="Phobius"/>
    </source>
</evidence>
<evidence type="ECO:0000256" key="4">
    <source>
        <dbReference type="ARBA" id="ARBA00022679"/>
    </source>
</evidence>
<sequence>MPFNLRITPKFWRQFEIDPAHGSFINYRRMWWQCVIVMTSVCLFPLIITTVINAYQYQEVLKSENIAPADRLVSNTARTISFFLEERRSALDFVVRERTLEELSDGRELTRLLYRLKQVFGGFIDIGLINSRGIQVSYAGPLDLQGKNYSRQSWFHEVMIRGVHISDVFMGFRGYPHFVIAIKHDTEDGDYYIVRATIDTQVFNDLARPLNIGPGSDTFMVNGEGVLQTPSRFYGSVLQRAEWTTNMESFHTTVRELDDPEGRAIIMGSRQIDDSPFMFVYVHQTQGLLAGWLALRGKLIGFFVISTLVVIVVILGVCTYLVSAVYEADRRREAVLHKVEYTNKLASLGRLAAGVAHEINNPLAIINEKAGLLEDLIHLTPDFPKKEKAHEIVQSILGSVDRCSTITHRLLGFARHIDVNFETIYLDNLVKNVLGFLEKESHYREIEVKLEVEENLPAIESDRGQLQQVFLNILNNAFAAVEDGGKIEIHINSVGGDQVAVRIEDNGCGMPPEHMKLIFEPFFSTKGRKGTGLGLSITYGIIKKLKGSIEVDSQEGIGTTFVVTLPVKRPA</sequence>
<feature type="domain" description="Histidine kinase" evidence="10">
    <location>
        <begin position="354"/>
        <end position="569"/>
    </location>
</feature>
<comment type="catalytic activity">
    <reaction evidence="1">
        <text>ATP + protein L-histidine = ADP + protein N-phospho-L-histidine.</text>
        <dbReference type="EC" id="2.7.13.3"/>
    </reaction>
</comment>
<dbReference type="PRINTS" id="PR00344">
    <property type="entry name" value="BCTRLSENSOR"/>
</dbReference>
<feature type="transmembrane region" description="Helical" evidence="9">
    <location>
        <begin position="30"/>
        <end position="55"/>
    </location>
</feature>
<keyword evidence="6 11" id="KW-0418">Kinase</keyword>
<dbReference type="STRING" id="1121393.SAMN02745216_00984"/>
<dbReference type="InterPro" id="IPR003594">
    <property type="entry name" value="HATPase_dom"/>
</dbReference>
<dbReference type="SUPFAM" id="SSF47384">
    <property type="entry name" value="Homodimeric domain of signal transducing histidine kinase"/>
    <property type="match status" value="1"/>
</dbReference>
<evidence type="ECO:0000256" key="8">
    <source>
        <dbReference type="ARBA" id="ARBA00023012"/>
    </source>
</evidence>
<gene>
    <name evidence="11" type="ORF">SAMN02745216_00984</name>
</gene>
<dbReference type="EC" id="2.7.13.3" evidence="2"/>
<evidence type="ECO:0000256" key="5">
    <source>
        <dbReference type="ARBA" id="ARBA00022741"/>
    </source>
</evidence>
<accession>A0A1M6GDZ3</accession>
<dbReference type="InterPro" id="IPR036097">
    <property type="entry name" value="HisK_dim/P_sf"/>
</dbReference>
<dbReference type="Gene3D" id="1.10.287.130">
    <property type="match status" value="1"/>
</dbReference>
<keyword evidence="12" id="KW-1185">Reference proteome</keyword>
<dbReference type="RefSeq" id="WP_073473563.1">
    <property type="nucleotide sequence ID" value="NZ_FQZU01000004.1"/>
</dbReference>
<dbReference type="EMBL" id="FQZU01000004">
    <property type="protein sequence ID" value="SHJ08143.1"/>
    <property type="molecule type" value="Genomic_DNA"/>
</dbReference>
<keyword evidence="9" id="KW-0472">Membrane</keyword>
<evidence type="ECO:0000313" key="11">
    <source>
        <dbReference type="EMBL" id="SHJ08143.1"/>
    </source>
</evidence>
<dbReference type="InterPro" id="IPR036890">
    <property type="entry name" value="HATPase_C_sf"/>
</dbReference>
<dbReference type="Pfam" id="PF02518">
    <property type="entry name" value="HATPase_c"/>
    <property type="match status" value="1"/>
</dbReference>
<dbReference type="CDD" id="cd00082">
    <property type="entry name" value="HisKA"/>
    <property type="match status" value="1"/>
</dbReference>
<reference evidence="12" key="1">
    <citation type="submission" date="2016-11" db="EMBL/GenBank/DDBJ databases">
        <authorList>
            <person name="Varghese N."/>
            <person name="Submissions S."/>
        </authorList>
    </citation>
    <scope>NUCLEOTIDE SEQUENCE [LARGE SCALE GENOMIC DNA]</scope>
    <source>
        <strain evidence="12">DSM 16219</strain>
    </source>
</reference>
<dbReference type="OrthoDB" id="9777714at2"/>
<dbReference type="InterPro" id="IPR005467">
    <property type="entry name" value="His_kinase_dom"/>
</dbReference>
<evidence type="ECO:0000256" key="7">
    <source>
        <dbReference type="ARBA" id="ARBA00022840"/>
    </source>
</evidence>
<dbReference type="AlphaFoldDB" id="A0A1M6GDZ3"/>
<keyword evidence="8" id="KW-0902">Two-component regulatory system</keyword>
<organism evidence="11 12">
    <name type="scientific">Desulfatibacillum alkenivorans DSM 16219</name>
    <dbReference type="NCBI Taxonomy" id="1121393"/>
    <lineage>
        <taxon>Bacteria</taxon>
        <taxon>Pseudomonadati</taxon>
        <taxon>Thermodesulfobacteriota</taxon>
        <taxon>Desulfobacteria</taxon>
        <taxon>Desulfobacterales</taxon>
        <taxon>Desulfatibacillaceae</taxon>
        <taxon>Desulfatibacillum</taxon>
    </lineage>
</organism>
<evidence type="ECO:0000256" key="1">
    <source>
        <dbReference type="ARBA" id="ARBA00000085"/>
    </source>
</evidence>
<evidence type="ECO:0000256" key="2">
    <source>
        <dbReference type="ARBA" id="ARBA00012438"/>
    </source>
</evidence>
<evidence type="ECO:0000256" key="6">
    <source>
        <dbReference type="ARBA" id="ARBA00022777"/>
    </source>
</evidence>
<dbReference type="SMART" id="SM00388">
    <property type="entry name" value="HisKA"/>
    <property type="match status" value="1"/>
</dbReference>
<keyword evidence="3" id="KW-0597">Phosphoprotein</keyword>
<dbReference type="GO" id="GO:0000155">
    <property type="term" value="F:phosphorelay sensor kinase activity"/>
    <property type="evidence" value="ECO:0007669"/>
    <property type="project" value="InterPro"/>
</dbReference>
<dbReference type="PROSITE" id="PS50109">
    <property type="entry name" value="HIS_KIN"/>
    <property type="match status" value="1"/>
</dbReference>
<dbReference type="Pfam" id="PF00512">
    <property type="entry name" value="HisKA"/>
    <property type="match status" value="1"/>
</dbReference>
<keyword evidence="9" id="KW-0812">Transmembrane</keyword>
<dbReference type="InterPro" id="IPR004358">
    <property type="entry name" value="Sig_transdc_His_kin-like_C"/>
</dbReference>